<dbReference type="AlphaFoldDB" id="X1DT44"/>
<accession>X1DT44</accession>
<protein>
    <submittedName>
        <fullName evidence="1">Uncharacterized protein</fullName>
    </submittedName>
</protein>
<comment type="caution">
    <text evidence="1">The sequence shown here is derived from an EMBL/GenBank/DDBJ whole genome shotgun (WGS) entry which is preliminary data.</text>
</comment>
<gene>
    <name evidence="1" type="ORF">S03H2_09490</name>
</gene>
<reference evidence="1" key="1">
    <citation type="journal article" date="2014" name="Front. Microbiol.">
        <title>High frequency of phylogenetically diverse reductive dehalogenase-homologous genes in deep subseafloor sedimentary metagenomes.</title>
        <authorList>
            <person name="Kawai M."/>
            <person name="Futagami T."/>
            <person name="Toyoda A."/>
            <person name="Takaki Y."/>
            <person name="Nishi S."/>
            <person name="Hori S."/>
            <person name="Arai W."/>
            <person name="Tsubouchi T."/>
            <person name="Morono Y."/>
            <person name="Uchiyama I."/>
            <person name="Ito T."/>
            <person name="Fujiyama A."/>
            <person name="Inagaki F."/>
            <person name="Takami H."/>
        </authorList>
    </citation>
    <scope>NUCLEOTIDE SEQUENCE</scope>
    <source>
        <strain evidence="1">Expedition CK06-06</strain>
    </source>
</reference>
<sequence>MKKISNTEKLFKKELIESNQKTLLALEYYKKVSDIIFRTNTAL</sequence>
<feature type="non-terminal residue" evidence="1">
    <location>
        <position position="43"/>
    </location>
</feature>
<name>X1DT44_9ZZZZ</name>
<proteinExistence type="predicted"/>
<dbReference type="EMBL" id="BARU01004844">
    <property type="protein sequence ID" value="GAH24206.1"/>
    <property type="molecule type" value="Genomic_DNA"/>
</dbReference>
<evidence type="ECO:0000313" key="1">
    <source>
        <dbReference type="EMBL" id="GAH24206.1"/>
    </source>
</evidence>
<organism evidence="1">
    <name type="scientific">marine sediment metagenome</name>
    <dbReference type="NCBI Taxonomy" id="412755"/>
    <lineage>
        <taxon>unclassified sequences</taxon>
        <taxon>metagenomes</taxon>
        <taxon>ecological metagenomes</taxon>
    </lineage>
</organism>